<dbReference type="Pfam" id="PF01535">
    <property type="entry name" value="PPR"/>
    <property type="match status" value="2"/>
</dbReference>
<dbReference type="Pfam" id="PF12854">
    <property type="entry name" value="PPR_1"/>
    <property type="match status" value="1"/>
</dbReference>
<dbReference type="eggNOG" id="KOG4197">
    <property type="taxonomic scope" value="Eukaryota"/>
</dbReference>
<dbReference type="PANTHER" id="PTHR47926">
    <property type="entry name" value="PENTATRICOPEPTIDE REPEAT-CONTAINING PROTEIN"/>
    <property type="match status" value="1"/>
</dbReference>
<dbReference type="FunFam" id="1.25.40.10:FF:000343">
    <property type="entry name" value="Pentatricopeptide repeat-containing protein At3g58590"/>
    <property type="match status" value="1"/>
</dbReference>
<dbReference type="InterPro" id="IPR046960">
    <property type="entry name" value="PPR_At4g14850-like_plant"/>
</dbReference>
<keyword evidence="3" id="KW-1185">Reference proteome</keyword>
<dbReference type="Pfam" id="PF13041">
    <property type="entry name" value="PPR_2"/>
    <property type="match status" value="4"/>
</dbReference>
<dbReference type="Proteomes" id="UP000189703">
    <property type="component" value="Unplaced"/>
</dbReference>
<evidence type="ECO:0000313" key="3">
    <source>
        <dbReference type="Proteomes" id="UP000189703"/>
    </source>
</evidence>
<dbReference type="GeneID" id="104608934"/>
<dbReference type="OMA" id="EWNNASE"/>
<dbReference type="InterPro" id="IPR002885">
    <property type="entry name" value="PPR_rpt"/>
</dbReference>
<dbReference type="PROSITE" id="PS51375">
    <property type="entry name" value="PPR"/>
    <property type="match status" value="5"/>
</dbReference>
<proteinExistence type="inferred from homology"/>
<reference evidence="4" key="1">
    <citation type="submission" date="2025-08" db="UniProtKB">
        <authorList>
            <consortium name="RefSeq"/>
        </authorList>
    </citation>
    <scope>IDENTIFICATION</scope>
</reference>
<dbReference type="FunFam" id="1.25.40.10:FF:000196">
    <property type="entry name" value="Pentatricopeptide repeat-containing protein At4g14850"/>
    <property type="match status" value="1"/>
</dbReference>
<evidence type="ECO:0000256" key="1">
    <source>
        <dbReference type="ARBA" id="ARBA00022737"/>
    </source>
</evidence>
<dbReference type="Gene3D" id="1.25.40.10">
    <property type="entry name" value="Tetratricopeptide repeat domain"/>
    <property type="match status" value="5"/>
</dbReference>
<name>A0A1U8B2C9_NELNU</name>
<organism evidence="3 4">
    <name type="scientific">Nelumbo nucifera</name>
    <name type="common">Sacred lotus</name>
    <dbReference type="NCBI Taxonomy" id="4432"/>
    <lineage>
        <taxon>Eukaryota</taxon>
        <taxon>Viridiplantae</taxon>
        <taxon>Streptophyta</taxon>
        <taxon>Embryophyta</taxon>
        <taxon>Tracheophyta</taxon>
        <taxon>Spermatophyta</taxon>
        <taxon>Magnoliopsida</taxon>
        <taxon>Proteales</taxon>
        <taxon>Nelumbonaceae</taxon>
        <taxon>Nelumbo</taxon>
    </lineage>
</organism>
<accession>A0A1U8B2C9</accession>
<evidence type="ECO:0000256" key="2">
    <source>
        <dbReference type="ARBA" id="ARBA00061659"/>
    </source>
</evidence>
<gene>
    <name evidence="4" type="primary">LOC104608934</name>
</gene>
<dbReference type="KEGG" id="nnu:104608934"/>
<dbReference type="AlphaFoldDB" id="A0A1U8B2C9"/>
<dbReference type="RefSeq" id="XP_010273363.1">
    <property type="nucleotide sequence ID" value="XM_010275061.1"/>
</dbReference>
<dbReference type="Pfam" id="PF20431">
    <property type="entry name" value="E_motif"/>
    <property type="match status" value="1"/>
</dbReference>
<dbReference type="GO" id="GO:0009451">
    <property type="term" value="P:RNA modification"/>
    <property type="evidence" value="ECO:0007669"/>
    <property type="project" value="InterPro"/>
</dbReference>
<dbReference type="GO" id="GO:0003723">
    <property type="term" value="F:RNA binding"/>
    <property type="evidence" value="ECO:0007669"/>
    <property type="project" value="InterPro"/>
</dbReference>
<dbReference type="FunFam" id="1.25.40.10:FF:000090">
    <property type="entry name" value="Pentatricopeptide repeat-containing protein, chloroplastic"/>
    <property type="match status" value="1"/>
</dbReference>
<sequence>MRFLVKERVPILSSSLTKSTAVTVNHNASDAVSHSRLSHMFKAQVLHASLLKTGLQNHVYRCNLLLQSYAESGGLSDAHKLLRFMLQPNVVSYNIILSGYVKSRQIDEAQKLFSITPEPDSRSWNIVISGCIQNQRLEEAMTHFVQMRCSSNRPDSYTYSIIIPSCDLEIGRQIHADITRVCSCSDVYLGTNLLRMYAEAGEMEDANRVFDGMTNRDLVTWNALISCYSKFGKGEACLQLFRQLVSEGIRADHYTYAIILNELTSRLLVFEAMQVHSLIIKCGYCSDCFTSNTLVNLYSNCGYVAYAAQLFEEIPERNVVSWTAMIVGLSQNGHENDAMWLFDQMRLADVEPNSFTLGGLLNTCANSNAFERGKRFHGLVLKFGLESDVIVGSAIVDMYSKCGEMNDALRVFQIMPERDIASWNAMICGFAQNGEALKALNLFDEMVQSSLKMVVPNHVTFIGVLSACGHNGLVEQGRRYFNDMINKYLIKPKEEHYTCMVDMLARAGLLDEAEAFILGLPLKPDSIMWGALLGACKLHGNLDMARRVAEHLYENGLEISSNYVLLANTFASIGEWVDASGIREAMQVRGTQKVVGCSWIEIQNSVHSFIAADKYHPQIDLVYEVLQRLSLQMEERHD</sequence>
<dbReference type="FunFam" id="1.25.40.10:FF:000442">
    <property type="entry name" value="Pentatricopeptide repeat-containing protein At3g49710"/>
    <property type="match status" value="1"/>
</dbReference>
<dbReference type="PANTHER" id="PTHR47926:SF428">
    <property type="entry name" value="(WILD MALAYSIAN BANANA) HYPOTHETICAL PROTEIN"/>
    <property type="match status" value="1"/>
</dbReference>
<keyword evidence="1" id="KW-0677">Repeat</keyword>
<dbReference type="InterPro" id="IPR011990">
    <property type="entry name" value="TPR-like_helical_dom_sf"/>
</dbReference>
<comment type="similarity">
    <text evidence="2">Belongs to the PPR family. PCMP-E subfamily.</text>
</comment>
<dbReference type="NCBIfam" id="TIGR00756">
    <property type="entry name" value="PPR"/>
    <property type="match status" value="5"/>
</dbReference>
<protein>
    <submittedName>
        <fullName evidence="4">Pentatricopeptide repeat-containing protein At2g13600-like</fullName>
    </submittedName>
</protein>
<evidence type="ECO:0000313" key="4">
    <source>
        <dbReference type="RefSeq" id="XP_010273363.1"/>
    </source>
</evidence>
<dbReference type="InterPro" id="IPR046848">
    <property type="entry name" value="E_motif"/>
</dbReference>
<dbReference type="OrthoDB" id="1882346at2759"/>